<dbReference type="EMBL" id="JSYZ01000014">
    <property type="protein sequence ID" value="KPA89876.1"/>
    <property type="molecule type" value="Genomic_DNA"/>
</dbReference>
<protein>
    <submittedName>
        <fullName evidence="1">Uncharacterized protein</fullName>
    </submittedName>
</protein>
<dbReference type="Proteomes" id="UP000037931">
    <property type="component" value="Unassembled WGS sequence"/>
</dbReference>
<name>A0A0N0E3C0_9PSED</name>
<dbReference type="AlphaFoldDB" id="A0A0N0E3C0"/>
<evidence type="ECO:0000313" key="2">
    <source>
        <dbReference type="Proteomes" id="UP000037931"/>
    </source>
</evidence>
<sequence>MRRIRLSAPVCRRDKASVSDPKLLLERNKLLFCAIGLACFLLFEDSAFTQPARTFLSVHGNLRQAYPGRYGGV</sequence>
<evidence type="ECO:0000313" key="1">
    <source>
        <dbReference type="EMBL" id="KPA89876.1"/>
    </source>
</evidence>
<keyword evidence="2" id="KW-1185">Reference proteome</keyword>
<proteinExistence type="predicted"/>
<dbReference type="PATRIC" id="fig|50340.43.peg.1029"/>
<reference evidence="1 2" key="1">
    <citation type="journal article" date="2015" name="PLoS ONE">
        <title>Rice-Infecting Pseudomonas Genomes Are Highly Accessorized and Harbor Multiple Putative Virulence Mechanisms to Cause Sheath Brown Rot.</title>
        <authorList>
            <person name="Quibod I.L."/>
            <person name="Grande G."/>
            <person name="Oreiro E.G."/>
            <person name="Borja F.N."/>
            <person name="Dossa G.S."/>
            <person name="Mauleon R."/>
            <person name="Cruz C.V."/>
            <person name="Oliva R."/>
        </authorList>
    </citation>
    <scope>NUCLEOTIDE SEQUENCE [LARGE SCALE GENOMIC DNA]</scope>
    <source>
        <strain evidence="1 2">IRRI 6609</strain>
    </source>
</reference>
<accession>A0A0N0E3C0</accession>
<organism evidence="1 2">
    <name type="scientific">Pseudomonas asplenii</name>
    <dbReference type="NCBI Taxonomy" id="53407"/>
    <lineage>
        <taxon>Bacteria</taxon>
        <taxon>Pseudomonadati</taxon>
        <taxon>Pseudomonadota</taxon>
        <taxon>Gammaproteobacteria</taxon>
        <taxon>Pseudomonadales</taxon>
        <taxon>Pseudomonadaceae</taxon>
        <taxon>Pseudomonas</taxon>
    </lineage>
</organism>
<comment type="caution">
    <text evidence="1">The sequence shown here is derived from an EMBL/GenBank/DDBJ whole genome shotgun (WGS) entry which is preliminary data.</text>
</comment>
<gene>
    <name evidence="1" type="ORF">PF66_03731</name>
</gene>